<evidence type="ECO:0000256" key="6">
    <source>
        <dbReference type="ARBA" id="ARBA00022989"/>
    </source>
</evidence>
<evidence type="ECO:0000256" key="7">
    <source>
        <dbReference type="ARBA" id="ARBA00023136"/>
    </source>
</evidence>
<feature type="transmembrane region" description="Helical" evidence="8">
    <location>
        <begin position="277"/>
        <end position="296"/>
    </location>
</feature>
<feature type="transmembrane region" description="Helical" evidence="8">
    <location>
        <begin position="236"/>
        <end position="257"/>
    </location>
</feature>
<evidence type="ECO:0000256" key="1">
    <source>
        <dbReference type="ARBA" id="ARBA00004651"/>
    </source>
</evidence>
<feature type="transmembrane region" description="Helical" evidence="8">
    <location>
        <begin position="90"/>
        <end position="111"/>
    </location>
</feature>
<comment type="similarity">
    <text evidence="2">Belongs to the binding-protein-dependent transport system permease family. FecCD subfamily.</text>
</comment>
<accession>A0ABU0E1C9</accession>
<comment type="subcellular location">
    <subcellularLocation>
        <location evidence="1">Cell membrane</location>
        <topology evidence="1">Multi-pass membrane protein</topology>
    </subcellularLocation>
</comment>
<keyword evidence="5 8" id="KW-0812">Transmembrane</keyword>
<proteinExistence type="inferred from homology"/>
<evidence type="ECO:0000256" key="5">
    <source>
        <dbReference type="ARBA" id="ARBA00022692"/>
    </source>
</evidence>
<dbReference type="SUPFAM" id="SSF81345">
    <property type="entry name" value="ABC transporter involved in vitamin B12 uptake, BtuC"/>
    <property type="match status" value="1"/>
</dbReference>
<dbReference type="PANTHER" id="PTHR30472">
    <property type="entry name" value="FERRIC ENTEROBACTIN TRANSPORT SYSTEM PERMEASE PROTEIN"/>
    <property type="match status" value="1"/>
</dbReference>
<evidence type="ECO:0000256" key="8">
    <source>
        <dbReference type="SAM" id="Phobius"/>
    </source>
</evidence>
<evidence type="ECO:0000256" key="2">
    <source>
        <dbReference type="ARBA" id="ARBA00007935"/>
    </source>
</evidence>
<dbReference type="PANTHER" id="PTHR30472:SF1">
    <property type="entry name" value="FE(3+) DICITRATE TRANSPORT SYSTEM PERMEASE PROTEIN FECC-RELATED"/>
    <property type="match status" value="1"/>
</dbReference>
<feature type="transmembrane region" description="Helical" evidence="8">
    <location>
        <begin position="308"/>
        <end position="325"/>
    </location>
</feature>
<dbReference type="RefSeq" id="WP_307406213.1">
    <property type="nucleotide sequence ID" value="NZ_JAUSUR010000001.1"/>
</dbReference>
<dbReference type="EMBL" id="JAUSUR010000001">
    <property type="protein sequence ID" value="MDQ0360365.1"/>
    <property type="molecule type" value="Genomic_DNA"/>
</dbReference>
<dbReference type="InterPro" id="IPR037294">
    <property type="entry name" value="ABC_BtuC-like"/>
</dbReference>
<feature type="transmembrane region" description="Helical" evidence="8">
    <location>
        <begin position="148"/>
        <end position="168"/>
    </location>
</feature>
<dbReference type="Proteomes" id="UP001230220">
    <property type="component" value="Unassembled WGS sequence"/>
</dbReference>
<sequence>MKPVKYTLIIGGLALALGLSVIASLAFGAKTIPFQEVIDGLFNPSVSSFNALVIQERIPRTVFALIAGASLGVSGILMQSLTRNPVADPSILGVNSGAALAVVIGLAFFHINSATQYIVLAIAGAGLSAFFVYAIASLGRGGATPIKLTLAGATTSTAITSMINLILLPRVQSLTSFRFWQVGSVSGATWDSIMTVLPVVIIAFVIAIAVSPSLNAMALGDEMATGLGVKVNRTRAISAIAGVLLCGSVTALAGPIAFVGLMVPHAMRLLFGSNVKILVPLSAMGGAILLVLSDVIGRVLANPGEIEVGIITAFIGAPIFIIIAIKTKVKAL</sequence>
<feature type="transmembrane region" description="Helical" evidence="8">
    <location>
        <begin position="117"/>
        <end position="136"/>
    </location>
</feature>
<keyword evidence="3" id="KW-0813">Transport</keyword>
<keyword evidence="7 8" id="KW-0472">Membrane</keyword>
<feature type="transmembrane region" description="Helical" evidence="8">
    <location>
        <begin position="58"/>
        <end position="78"/>
    </location>
</feature>
<keyword evidence="4" id="KW-1003">Cell membrane</keyword>
<evidence type="ECO:0000313" key="9">
    <source>
        <dbReference type="EMBL" id="MDQ0360365.1"/>
    </source>
</evidence>
<comment type="caution">
    <text evidence="9">The sequence shown here is derived from an EMBL/GenBank/DDBJ whole genome shotgun (WGS) entry which is preliminary data.</text>
</comment>
<reference evidence="9 10" key="1">
    <citation type="submission" date="2023-07" db="EMBL/GenBank/DDBJ databases">
        <title>Genomic Encyclopedia of Type Strains, Phase IV (KMG-IV): sequencing the most valuable type-strain genomes for metagenomic binning, comparative biology and taxonomic classification.</title>
        <authorList>
            <person name="Goeker M."/>
        </authorList>
    </citation>
    <scope>NUCLEOTIDE SEQUENCE [LARGE SCALE GENOMIC DNA]</scope>
    <source>
        <strain evidence="9 10">DSM 16784</strain>
    </source>
</reference>
<dbReference type="Pfam" id="PF01032">
    <property type="entry name" value="FecCD"/>
    <property type="match status" value="1"/>
</dbReference>
<protein>
    <submittedName>
        <fullName evidence="9">Iron complex transport system permease protein</fullName>
    </submittedName>
</protein>
<keyword evidence="10" id="KW-1185">Reference proteome</keyword>
<dbReference type="Gene3D" id="1.10.3470.10">
    <property type="entry name" value="ABC transporter involved in vitamin B12 uptake, BtuC"/>
    <property type="match status" value="1"/>
</dbReference>
<gene>
    <name evidence="9" type="ORF">J2S15_001096</name>
</gene>
<organism evidence="9 10">
    <name type="scientific">Breznakia pachnodae</name>
    <dbReference type="NCBI Taxonomy" id="265178"/>
    <lineage>
        <taxon>Bacteria</taxon>
        <taxon>Bacillati</taxon>
        <taxon>Bacillota</taxon>
        <taxon>Erysipelotrichia</taxon>
        <taxon>Erysipelotrichales</taxon>
        <taxon>Erysipelotrichaceae</taxon>
        <taxon>Breznakia</taxon>
    </lineage>
</organism>
<evidence type="ECO:0000256" key="4">
    <source>
        <dbReference type="ARBA" id="ARBA00022475"/>
    </source>
</evidence>
<dbReference type="InterPro" id="IPR000522">
    <property type="entry name" value="ABC_transptr_permease_BtuC"/>
</dbReference>
<evidence type="ECO:0000256" key="3">
    <source>
        <dbReference type="ARBA" id="ARBA00022448"/>
    </source>
</evidence>
<dbReference type="CDD" id="cd06550">
    <property type="entry name" value="TM_ABC_iron-siderophores_like"/>
    <property type="match status" value="1"/>
</dbReference>
<evidence type="ECO:0000313" key="10">
    <source>
        <dbReference type="Proteomes" id="UP001230220"/>
    </source>
</evidence>
<feature type="transmembrane region" description="Helical" evidence="8">
    <location>
        <begin position="188"/>
        <end position="215"/>
    </location>
</feature>
<keyword evidence="6 8" id="KW-1133">Transmembrane helix</keyword>
<name>A0ABU0E1C9_9FIRM</name>